<feature type="compositionally biased region" description="Low complexity" evidence="2">
    <location>
        <begin position="962"/>
        <end position="973"/>
    </location>
</feature>
<feature type="region of interest" description="Disordered" evidence="2">
    <location>
        <begin position="812"/>
        <end position="834"/>
    </location>
</feature>
<protein>
    <recommendedName>
        <fullName evidence="3">FHF complex subunit HOOK-interacting protein C-terminal domain-containing protein</fullName>
    </recommendedName>
</protein>
<feature type="compositionally biased region" description="Polar residues" evidence="2">
    <location>
        <begin position="247"/>
        <end position="272"/>
    </location>
</feature>
<feature type="compositionally biased region" description="Pro residues" evidence="2">
    <location>
        <begin position="920"/>
        <end position="931"/>
    </location>
</feature>
<dbReference type="PANTHER" id="PTHR21705:SF11">
    <property type="entry name" value="FHIP FAMILY PROTEIN CG3558"/>
    <property type="match status" value="1"/>
</dbReference>
<evidence type="ECO:0000313" key="4">
    <source>
        <dbReference type="EMBL" id="KAF5380831.1"/>
    </source>
</evidence>
<feature type="domain" description="FHF complex subunit HOOK-interacting protein C-terminal" evidence="3">
    <location>
        <begin position="763"/>
        <end position="816"/>
    </location>
</feature>
<dbReference type="OrthoDB" id="5350595at2759"/>
<sequence>MDYFSKFLRTSNPAPTPAPVDHAHEFQKSWDVIKVSFELNEVAMFQGLEKYKQNTLQHPDERQLSRGIKSTHVPVHLQSLVDALVWESTRTEEGGTGACLEYLLKNDILGTLVRLSEADRPSGIQAEVLRAVQNMVVLMDEQFLVHSAVHRAVLRLLRNCAGDDLQEQLDGRKVMGAARNSVQSQPSEYEEDLVNLLCILCSRIRTYRDLLMIFFHDKHWYHSEPLFSVEELDEDEEEDEEEDFTVSEAQDASSQPRGPSPTSSQATIKSAPTSSLNRKTEYEFLLFNYLLRFVHREGQIGDFARAGLLFLMDVAMSPGEPRLESNDSSSEAIPSDPVQDAALALAEYILDGDFSEVLGAGLGAVYSLLPSKLVFHPVAASTASAGNGMTIGGLVPDTAEEREKQELAKEKSRAMGVEDALNPDFKTRLDHFLKLLEFLQDVLRRNVNSEPMDASALVGAAIGQSILDAVRRIFLENVLYPSILECSDADGSAVAVMSYIEVMIRTLHSGRLGDLLVDFLLSEDNDEVRLRQRPFSMLTLGGTSAQNKPSDKQNKLRRRKSSAMVLLEMEAPESRKQSEYFTSMGRFTLRDLLLSNLRSSSQPTGTSALQLLQSMLLQHPQLTVERLLIVSPDPMGTSFPHPSMVTALSGNEATSLQEAEDDEDIFRYPGAEDDDNKLPSSAPQFSQPETTYSTHEREMGLYLTLVSRVDPSHSSDAFSTGYDHYLHDALFSIQNQSAYQLTDDDLNNLDSRRKFKHRLNVNDPILSLVLEALRRFFYNTPEFNIALTGLLATLAVHPDRSLAGWLTFASNDTQHQGDSSMKEEDMSTGDDGDDRSIDFSIEKKLANDTNFLPASSMDEYSRPIIHTIFHGLVTQLERYRAAVDNFDKFLLERRQGLLFSENMTDALNVSLDIIDEPGPEMSPPETPAPPKPKPKSSTTASFVSFLTPKKHKTAPPLPSEPTTPSKKSTNTKTMASPFGRHYQDTGSIVVEPFVALVPPSSPWTPAKSAKWSAGEEDVFTSSGWSEDTLRIPTVDEPEEKSRKPETVTLSHLLDNVVILEESIKELVAIIHARRSLGIDSVRYL</sequence>
<evidence type="ECO:0000313" key="5">
    <source>
        <dbReference type="Proteomes" id="UP000565441"/>
    </source>
</evidence>
<accession>A0A8H5HCV8</accession>
<feature type="region of interest" description="Disordered" evidence="2">
    <location>
        <begin position="668"/>
        <end position="693"/>
    </location>
</feature>
<organism evidence="4 5">
    <name type="scientific">Tricholomella constricta</name>
    <dbReference type="NCBI Taxonomy" id="117010"/>
    <lineage>
        <taxon>Eukaryota</taxon>
        <taxon>Fungi</taxon>
        <taxon>Dikarya</taxon>
        <taxon>Basidiomycota</taxon>
        <taxon>Agaricomycotina</taxon>
        <taxon>Agaricomycetes</taxon>
        <taxon>Agaricomycetidae</taxon>
        <taxon>Agaricales</taxon>
        <taxon>Tricholomatineae</taxon>
        <taxon>Lyophyllaceae</taxon>
        <taxon>Tricholomella</taxon>
    </lineage>
</organism>
<dbReference type="InterPro" id="IPR045669">
    <property type="entry name" value="FHIP_C"/>
</dbReference>
<feature type="compositionally biased region" description="Acidic residues" evidence="2">
    <location>
        <begin position="231"/>
        <end position="245"/>
    </location>
</feature>
<name>A0A8H5HCV8_9AGAR</name>
<feature type="compositionally biased region" description="Polar residues" evidence="2">
    <location>
        <begin position="678"/>
        <end position="693"/>
    </location>
</feature>
<proteinExistence type="inferred from homology"/>
<dbReference type="Pfam" id="PF10257">
    <property type="entry name" value="RAI16-like"/>
    <property type="match status" value="1"/>
</dbReference>
<keyword evidence="5" id="KW-1185">Reference proteome</keyword>
<dbReference type="Proteomes" id="UP000565441">
    <property type="component" value="Unassembled WGS sequence"/>
</dbReference>
<evidence type="ECO:0000256" key="2">
    <source>
        <dbReference type="SAM" id="MobiDB-lite"/>
    </source>
</evidence>
<dbReference type="AlphaFoldDB" id="A0A8H5HCV8"/>
<feature type="region of interest" description="Disordered" evidence="2">
    <location>
        <begin position="231"/>
        <end position="272"/>
    </location>
</feature>
<dbReference type="InterPro" id="IPR019384">
    <property type="entry name" value="FHIP"/>
</dbReference>
<dbReference type="EMBL" id="JAACJP010000012">
    <property type="protein sequence ID" value="KAF5380831.1"/>
    <property type="molecule type" value="Genomic_DNA"/>
</dbReference>
<comment type="caution">
    <text evidence="4">The sequence shown here is derived from an EMBL/GenBank/DDBJ whole genome shotgun (WGS) entry which is preliminary data.</text>
</comment>
<reference evidence="4 5" key="1">
    <citation type="journal article" date="2020" name="ISME J.">
        <title>Uncovering the hidden diversity of litter-decomposition mechanisms in mushroom-forming fungi.</title>
        <authorList>
            <person name="Floudas D."/>
            <person name="Bentzer J."/>
            <person name="Ahren D."/>
            <person name="Johansson T."/>
            <person name="Persson P."/>
            <person name="Tunlid A."/>
        </authorList>
    </citation>
    <scope>NUCLEOTIDE SEQUENCE [LARGE SCALE GENOMIC DNA]</scope>
    <source>
        <strain evidence="4 5">CBS 661.87</strain>
    </source>
</reference>
<feature type="region of interest" description="Disordered" evidence="2">
    <location>
        <begin position="914"/>
        <end position="973"/>
    </location>
</feature>
<dbReference type="PANTHER" id="PTHR21705">
    <property type="entry name" value="RAI16 PROTEIN-RELATED"/>
    <property type="match status" value="1"/>
</dbReference>
<evidence type="ECO:0000259" key="3">
    <source>
        <dbReference type="Pfam" id="PF19314"/>
    </source>
</evidence>
<evidence type="ECO:0000256" key="1">
    <source>
        <dbReference type="ARBA" id="ARBA00024336"/>
    </source>
</evidence>
<gene>
    <name evidence="4" type="ORF">D9615_003944</name>
</gene>
<comment type="similarity">
    <text evidence="1">Belongs to the FHIP family.</text>
</comment>
<dbReference type="Pfam" id="PF19314">
    <property type="entry name" value="DUF5917"/>
    <property type="match status" value="1"/>
</dbReference>